<dbReference type="Proteomes" id="UP000324800">
    <property type="component" value="Unassembled WGS sequence"/>
</dbReference>
<dbReference type="AlphaFoldDB" id="A0A5J4U0X6"/>
<proteinExistence type="predicted"/>
<feature type="region of interest" description="Disordered" evidence="1">
    <location>
        <begin position="141"/>
        <end position="172"/>
    </location>
</feature>
<evidence type="ECO:0000256" key="1">
    <source>
        <dbReference type="SAM" id="MobiDB-lite"/>
    </source>
</evidence>
<evidence type="ECO:0000313" key="3">
    <source>
        <dbReference type="Proteomes" id="UP000324800"/>
    </source>
</evidence>
<evidence type="ECO:0000313" key="2">
    <source>
        <dbReference type="EMBL" id="KAA6363893.1"/>
    </source>
</evidence>
<protein>
    <submittedName>
        <fullName evidence="2">Uncharacterized protein</fullName>
    </submittedName>
</protein>
<reference evidence="2 3" key="1">
    <citation type="submission" date="2019-03" db="EMBL/GenBank/DDBJ databases">
        <title>Single cell metagenomics reveals metabolic interactions within the superorganism composed of flagellate Streblomastix strix and complex community of Bacteroidetes bacteria on its surface.</title>
        <authorList>
            <person name="Treitli S.C."/>
            <person name="Kolisko M."/>
            <person name="Husnik F."/>
            <person name="Keeling P."/>
            <person name="Hampl V."/>
        </authorList>
    </citation>
    <scope>NUCLEOTIDE SEQUENCE [LARGE SCALE GENOMIC DNA]</scope>
    <source>
        <strain evidence="2">ST1C</strain>
    </source>
</reference>
<dbReference type="EMBL" id="SNRW01022346">
    <property type="protein sequence ID" value="KAA6363893.1"/>
    <property type="molecule type" value="Genomic_DNA"/>
</dbReference>
<organism evidence="2 3">
    <name type="scientific">Streblomastix strix</name>
    <dbReference type="NCBI Taxonomy" id="222440"/>
    <lineage>
        <taxon>Eukaryota</taxon>
        <taxon>Metamonada</taxon>
        <taxon>Preaxostyla</taxon>
        <taxon>Oxymonadida</taxon>
        <taxon>Streblomastigidae</taxon>
        <taxon>Streblomastix</taxon>
    </lineage>
</organism>
<name>A0A5J4U0X6_9EUKA</name>
<gene>
    <name evidence="2" type="ORF">EZS28_040580</name>
</gene>
<comment type="caution">
    <text evidence="2">The sequence shown here is derived from an EMBL/GenBank/DDBJ whole genome shotgun (WGS) entry which is preliminary data.</text>
</comment>
<sequence length="247" mass="28545">MPPKKEKKAKKAIATRSILPIVKKSRNDSASTSELFSHNTVNQQTITDINDWRATMQAKPWRVYNYQPYRPSQVVKIPDILKSRAHLGLIGFIEDIPNRKIYGGDFPYSLQQEFLETNIRINNEGKIKFDNNIDNTKRYTENNNNRLDQPSMNLGSKSPPISEEQQRNELMNEGSQRQKQILSRYLNDEFANQEQVTNLEQSSFIDDVQPEFTLAQEKLIEALQQEIEADNIALLNLNTIYDIGDLD</sequence>
<feature type="compositionally biased region" description="Polar residues" evidence="1">
    <location>
        <begin position="141"/>
        <end position="156"/>
    </location>
</feature>
<accession>A0A5J4U0X6</accession>